<evidence type="ECO:0000259" key="3">
    <source>
        <dbReference type="Pfam" id="PF00561"/>
    </source>
</evidence>
<dbReference type="PANTHER" id="PTHR43329">
    <property type="entry name" value="EPOXIDE HYDROLASE"/>
    <property type="match status" value="1"/>
</dbReference>
<dbReference type="Gene3D" id="3.40.50.1820">
    <property type="entry name" value="alpha/beta hydrolase"/>
    <property type="match status" value="2"/>
</dbReference>
<keyword evidence="5" id="KW-1185">Reference proteome</keyword>
<organism evidence="4 5">
    <name type="scientific">Dissophora globulifera</name>
    <dbReference type="NCBI Taxonomy" id="979702"/>
    <lineage>
        <taxon>Eukaryota</taxon>
        <taxon>Fungi</taxon>
        <taxon>Fungi incertae sedis</taxon>
        <taxon>Mucoromycota</taxon>
        <taxon>Mortierellomycotina</taxon>
        <taxon>Mortierellomycetes</taxon>
        <taxon>Mortierellales</taxon>
        <taxon>Mortierellaceae</taxon>
        <taxon>Dissophora</taxon>
    </lineage>
</organism>
<name>A0A9P6UPL9_9FUNG</name>
<evidence type="ECO:0000313" key="5">
    <source>
        <dbReference type="Proteomes" id="UP000738325"/>
    </source>
</evidence>
<dbReference type="EMBL" id="JAAAIP010000645">
    <property type="protein sequence ID" value="KAG0314083.1"/>
    <property type="molecule type" value="Genomic_DNA"/>
</dbReference>
<evidence type="ECO:0000256" key="1">
    <source>
        <dbReference type="ARBA" id="ARBA00022801"/>
    </source>
</evidence>
<dbReference type="InterPro" id="IPR000073">
    <property type="entry name" value="AB_hydrolase_1"/>
</dbReference>
<evidence type="ECO:0000256" key="2">
    <source>
        <dbReference type="ARBA" id="ARBA00038334"/>
    </source>
</evidence>
<dbReference type="Pfam" id="PF00561">
    <property type="entry name" value="Abhydrolase_1"/>
    <property type="match status" value="1"/>
</dbReference>
<evidence type="ECO:0000313" key="4">
    <source>
        <dbReference type="EMBL" id="KAG0314083.1"/>
    </source>
</evidence>
<dbReference type="InterPro" id="IPR029058">
    <property type="entry name" value="AB_hydrolase_fold"/>
</dbReference>
<proteinExistence type="inferred from homology"/>
<sequence length="258" mass="29341">MTTAVHFDPSKFNHQHAVCGGFNYHYVDQGPKDGLPVVLVHGFPDLWYGWRHQIQFLVSLGRYRVIVPDMLGTGNPFRPVTERLITPEDFASENPAFQYFSYFASPEAIVDFDEGVEDIVGELFSEENGNSDEDRAYYIQSHRKGGFHGPLSYYKTFAASHQEDLYLVGKRYPIPTLLIVVKSDHIVTPEYCYQVPADYFDVLEIQELDEGGHWCLTANPEGVNKLLGEYLCRISLQAGIIGRLDTCRRLAIEARARL</sequence>
<dbReference type="Proteomes" id="UP000738325">
    <property type="component" value="Unassembled WGS sequence"/>
</dbReference>
<protein>
    <recommendedName>
        <fullName evidence="3">AB hydrolase-1 domain-containing protein</fullName>
    </recommendedName>
</protein>
<dbReference type="OrthoDB" id="408373at2759"/>
<accession>A0A9P6UPL9</accession>
<dbReference type="SUPFAM" id="SSF53474">
    <property type="entry name" value="alpha/beta-Hydrolases"/>
    <property type="match status" value="1"/>
</dbReference>
<dbReference type="GO" id="GO:0016787">
    <property type="term" value="F:hydrolase activity"/>
    <property type="evidence" value="ECO:0007669"/>
    <property type="project" value="UniProtKB-KW"/>
</dbReference>
<feature type="domain" description="AB hydrolase-1" evidence="3">
    <location>
        <begin position="36"/>
        <end position="81"/>
    </location>
</feature>
<dbReference type="InterPro" id="IPR000639">
    <property type="entry name" value="Epox_hydrolase-like"/>
</dbReference>
<reference evidence="4" key="1">
    <citation type="journal article" date="2020" name="Fungal Divers.">
        <title>Resolving the Mortierellaceae phylogeny through synthesis of multi-gene phylogenetics and phylogenomics.</title>
        <authorList>
            <person name="Vandepol N."/>
            <person name="Liber J."/>
            <person name="Desiro A."/>
            <person name="Na H."/>
            <person name="Kennedy M."/>
            <person name="Barry K."/>
            <person name="Grigoriev I.V."/>
            <person name="Miller A.N."/>
            <person name="O'Donnell K."/>
            <person name="Stajich J.E."/>
            <person name="Bonito G."/>
        </authorList>
    </citation>
    <scope>NUCLEOTIDE SEQUENCE</scope>
    <source>
        <strain evidence="4">REB-010B</strain>
    </source>
</reference>
<comment type="caution">
    <text evidence="4">The sequence shown here is derived from an EMBL/GenBank/DDBJ whole genome shotgun (WGS) entry which is preliminary data.</text>
</comment>
<dbReference type="PRINTS" id="PR00412">
    <property type="entry name" value="EPOXHYDRLASE"/>
</dbReference>
<keyword evidence="1" id="KW-0378">Hydrolase</keyword>
<dbReference type="AlphaFoldDB" id="A0A9P6UPL9"/>
<comment type="similarity">
    <text evidence="2">Belongs to the AB hydrolase superfamily. Epoxide hydrolase family.</text>
</comment>
<gene>
    <name evidence="4" type="ORF">BGZ99_008375</name>
</gene>